<dbReference type="InterPro" id="IPR009057">
    <property type="entry name" value="Homeodomain-like_sf"/>
</dbReference>
<dbReference type="Pfam" id="PF02311">
    <property type="entry name" value="AraC_binding"/>
    <property type="match status" value="1"/>
</dbReference>
<dbReference type="PANTHER" id="PTHR43280:SF2">
    <property type="entry name" value="HTH-TYPE TRANSCRIPTIONAL REGULATOR EXSA"/>
    <property type="match status" value="1"/>
</dbReference>
<dbReference type="CDD" id="cd02208">
    <property type="entry name" value="cupin_RmlC-like"/>
    <property type="match status" value="1"/>
</dbReference>
<accession>A0ABQ1ZKM7</accession>
<evidence type="ECO:0000256" key="3">
    <source>
        <dbReference type="ARBA" id="ARBA00023163"/>
    </source>
</evidence>
<keyword evidence="6" id="KW-1185">Reference proteome</keyword>
<dbReference type="PROSITE" id="PS01124">
    <property type="entry name" value="HTH_ARAC_FAMILY_2"/>
    <property type="match status" value="1"/>
</dbReference>
<dbReference type="EMBL" id="BMDD01000001">
    <property type="protein sequence ID" value="GGH69706.1"/>
    <property type="molecule type" value="Genomic_DNA"/>
</dbReference>
<keyword evidence="2" id="KW-0238">DNA-binding</keyword>
<dbReference type="PANTHER" id="PTHR43280">
    <property type="entry name" value="ARAC-FAMILY TRANSCRIPTIONAL REGULATOR"/>
    <property type="match status" value="1"/>
</dbReference>
<dbReference type="PROSITE" id="PS00041">
    <property type="entry name" value="HTH_ARAC_FAMILY_1"/>
    <property type="match status" value="1"/>
</dbReference>
<reference evidence="6" key="1">
    <citation type="journal article" date="2019" name="Int. J. Syst. Evol. Microbiol.">
        <title>The Global Catalogue of Microorganisms (GCM) 10K type strain sequencing project: providing services to taxonomists for standard genome sequencing and annotation.</title>
        <authorList>
            <consortium name="The Broad Institute Genomics Platform"/>
            <consortium name="The Broad Institute Genome Sequencing Center for Infectious Disease"/>
            <person name="Wu L."/>
            <person name="Ma J."/>
        </authorList>
    </citation>
    <scope>NUCLEOTIDE SEQUENCE [LARGE SCALE GENOMIC DNA]</scope>
    <source>
        <strain evidence="6">CCM 8702</strain>
    </source>
</reference>
<evidence type="ECO:0000259" key="4">
    <source>
        <dbReference type="PROSITE" id="PS01124"/>
    </source>
</evidence>
<dbReference type="SMART" id="SM00342">
    <property type="entry name" value="HTH_ARAC"/>
    <property type="match status" value="1"/>
</dbReference>
<dbReference type="InterPro" id="IPR037923">
    <property type="entry name" value="HTH-like"/>
</dbReference>
<dbReference type="Proteomes" id="UP000605427">
    <property type="component" value="Unassembled WGS sequence"/>
</dbReference>
<dbReference type="SUPFAM" id="SSF46689">
    <property type="entry name" value="Homeodomain-like"/>
    <property type="match status" value="2"/>
</dbReference>
<evidence type="ECO:0000256" key="1">
    <source>
        <dbReference type="ARBA" id="ARBA00023015"/>
    </source>
</evidence>
<keyword evidence="3" id="KW-0804">Transcription</keyword>
<protein>
    <recommendedName>
        <fullName evidence="4">HTH araC/xylS-type domain-containing protein</fullName>
    </recommendedName>
</protein>
<dbReference type="InterPro" id="IPR018062">
    <property type="entry name" value="HTH_AraC-typ_CS"/>
</dbReference>
<gene>
    <name evidence="5" type="ORF">GCM10007362_05050</name>
</gene>
<dbReference type="Gene3D" id="1.10.10.60">
    <property type="entry name" value="Homeodomain-like"/>
    <property type="match status" value="2"/>
</dbReference>
<evidence type="ECO:0000313" key="6">
    <source>
        <dbReference type="Proteomes" id="UP000605427"/>
    </source>
</evidence>
<organism evidence="5 6">
    <name type="scientific">Saccharibacillus endophyticus</name>
    <dbReference type="NCBI Taxonomy" id="2060666"/>
    <lineage>
        <taxon>Bacteria</taxon>
        <taxon>Bacillati</taxon>
        <taxon>Bacillota</taxon>
        <taxon>Bacilli</taxon>
        <taxon>Bacillales</taxon>
        <taxon>Paenibacillaceae</taxon>
        <taxon>Saccharibacillus</taxon>
    </lineage>
</organism>
<comment type="caution">
    <text evidence="5">The sequence shown here is derived from an EMBL/GenBank/DDBJ whole genome shotgun (WGS) entry which is preliminary data.</text>
</comment>
<proteinExistence type="predicted"/>
<dbReference type="RefSeq" id="WP_172238601.1">
    <property type="nucleotide sequence ID" value="NZ_BMDD01000001.1"/>
</dbReference>
<dbReference type="InterPro" id="IPR014710">
    <property type="entry name" value="RmlC-like_jellyroll"/>
</dbReference>
<dbReference type="Pfam" id="PF12833">
    <property type="entry name" value="HTH_18"/>
    <property type="match status" value="1"/>
</dbReference>
<name>A0ABQ1ZKM7_9BACL</name>
<dbReference type="InterPro" id="IPR003313">
    <property type="entry name" value="AraC-bd"/>
</dbReference>
<sequence length="289" mass="33105">MKPLRKPFDGDPLFPLELSYRTMKKPIDELPDHLHDRYEIVFVHSGQGVFFIDDAWYEKKAGDLFLIPGNTIHRSLPHDEDPVVSSVLFFAPRLLHTESVDGAYHALLCFDRARKHKTYRLELPDSLIAEIEASFKEIHLELERQQLGSREAVKLIASTLLLRINRLIYAQQPDRAEETASIPFWMKEALREIDEHPERSNGLSTLAARACISPPHFSRVFKQLTAMNVTQYVNAKRIVRAKELLTSTDRSVAEIAQSCGYETTAHFHRIFKRVAGTTPSGYRKTAPQQ</sequence>
<evidence type="ECO:0000256" key="2">
    <source>
        <dbReference type="ARBA" id="ARBA00023125"/>
    </source>
</evidence>
<dbReference type="PRINTS" id="PR00032">
    <property type="entry name" value="HTHARAC"/>
</dbReference>
<keyword evidence="1" id="KW-0805">Transcription regulation</keyword>
<dbReference type="InterPro" id="IPR018060">
    <property type="entry name" value="HTH_AraC"/>
</dbReference>
<evidence type="ECO:0000313" key="5">
    <source>
        <dbReference type="EMBL" id="GGH69706.1"/>
    </source>
</evidence>
<dbReference type="Gene3D" id="2.60.120.10">
    <property type="entry name" value="Jelly Rolls"/>
    <property type="match status" value="1"/>
</dbReference>
<feature type="domain" description="HTH araC/xylS-type" evidence="4">
    <location>
        <begin position="187"/>
        <end position="285"/>
    </location>
</feature>
<dbReference type="InterPro" id="IPR020449">
    <property type="entry name" value="Tscrpt_reg_AraC-type_HTH"/>
</dbReference>
<dbReference type="SUPFAM" id="SSF51215">
    <property type="entry name" value="Regulatory protein AraC"/>
    <property type="match status" value="1"/>
</dbReference>